<evidence type="ECO:0000313" key="1">
    <source>
        <dbReference type="EMBL" id="MDQ0314293.1"/>
    </source>
</evidence>
<dbReference type="Proteomes" id="UP001229244">
    <property type="component" value="Unassembled WGS sequence"/>
</dbReference>
<dbReference type="InterPro" id="IPR010272">
    <property type="entry name" value="T6SS_TssF"/>
</dbReference>
<dbReference type="PIRSF" id="PIRSF028304">
    <property type="entry name" value="UCP028304"/>
    <property type="match status" value="1"/>
</dbReference>
<dbReference type="AlphaFoldDB" id="A0AAE4ARP1"/>
<dbReference type="NCBIfam" id="TIGR03359">
    <property type="entry name" value="VI_chp_6"/>
    <property type="match status" value="1"/>
</dbReference>
<reference evidence="1" key="1">
    <citation type="submission" date="2023-07" db="EMBL/GenBank/DDBJ databases">
        <title>Genomic Encyclopedia of Type Strains, Phase IV (KMG-IV): sequencing the most valuable type-strain genomes for metagenomic binning, comparative biology and taxonomic classification.</title>
        <authorList>
            <person name="Goeker M."/>
        </authorList>
    </citation>
    <scope>NUCLEOTIDE SEQUENCE</scope>
    <source>
        <strain evidence="1">DSM 21202</strain>
    </source>
</reference>
<dbReference type="Pfam" id="PF05947">
    <property type="entry name" value="T6SS_TssF"/>
    <property type="match status" value="1"/>
</dbReference>
<dbReference type="PANTHER" id="PTHR35370">
    <property type="entry name" value="CYTOPLASMIC PROTEIN-RELATED-RELATED"/>
    <property type="match status" value="1"/>
</dbReference>
<protein>
    <submittedName>
        <fullName evidence="1">Type VI secretion system protein ImpG</fullName>
    </submittedName>
</protein>
<dbReference type="EMBL" id="JAUSUL010000001">
    <property type="protein sequence ID" value="MDQ0314293.1"/>
    <property type="molecule type" value="Genomic_DNA"/>
</dbReference>
<sequence>MTINRYYEDELTYLRELGEEFARANPKLAAFLGRESDDPDVERLMEAFAFLTGRLRQRLDDELPELATGLLQLVNPQLLKPIPPMTMMTFRPKPDVGIEPLEVPRNTTVASQGVRGTTCLFTTRYPLSVLPLEVDDVVMENRSTSANLTMNLNVTDAIPAEDLRRIPLRLHFSSEREPIIGRTLLLWMLRYLREVTVSVGDTTGIRLSPSVIKPVGFGQGDDVIPYSVNSFWAFRVLQEYLLFPSKFLFVDLDWSEALPADFGHTGSPRITVAFSFSRPLPDQVRVSRRHIELNATPAVNLFRTEAMPIMVDPRRSEYRVRPPKPDESVHGIQRVTGYVQGQSGRITYYPFESFRHDHGNESDRRIYYRSHPRPATVTNGIDMEISFVNGREQAMDPRAETITMLIDVTNGGVAHLLPIGSVTQATGDTPGSVTFRNVSTVTNEVAPPLNDGIQWRLISSLARNFGSLLSVEALRAVIDAYDFRAAYDVAERQQLDNLLAAIISIDVEPFDLFLDGRPVRSRRIVLRVSESAIGGEGELFLFGSVMDVFFAAYASVNSHHVLRVIGVDSNAVYEWAPRIGEASPQ</sequence>
<comment type="caution">
    <text evidence="1">The sequence shown here is derived from an EMBL/GenBank/DDBJ whole genome shotgun (WGS) entry which is preliminary data.</text>
</comment>
<accession>A0AAE4ARP1</accession>
<evidence type="ECO:0000313" key="2">
    <source>
        <dbReference type="Proteomes" id="UP001229244"/>
    </source>
</evidence>
<keyword evidence="2" id="KW-1185">Reference proteome</keyword>
<gene>
    <name evidence="1" type="ORF">J2S73_000730</name>
</gene>
<proteinExistence type="predicted"/>
<organism evidence="1 2">
    <name type="scientific">Amorphus orientalis</name>
    <dbReference type="NCBI Taxonomy" id="649198"/>
    <lineage>
        <taxon>Bacteria</taxon>
        <taxon>Pseudomonadati</taxon>
        <taxon>Pseudomonadota</taxon>
        <taxon>Alphaproteobacteria</taxon>
        <taxon>Hyphomicrobiales</taxon>
        <taxon>Amorphaceae</taxon>
        <taxon>Amorphus</taxon>
    </lineage>
</organism>
<name>A0AAE4ARP1_9HYPH</name>
<dbReference type="RefSeq" id="WP_306884066.1">
    <property type="nucleotide sequence ID" value="NZ_JAUSUL010000001.1"/>
</dbReference>
<dbReference type="PANTHER" id="PTHR35370:SF1">
    <property type="entry name" value="TYPE VI SECRETION SYSTEM COMPONENT TSSF1"/>
    <property type="match status" value="1"/>
</dbReference>